<evidence type="ECO:0000313" key="4">
    <source>
        <dbReference type="Proteomes" id="UP000068164"/>
    </source>
</evidence>
<organism evidence="3 4">
    <name type="scientific">Rhizobium altiplani</name>
    <dbReference type="NCBI Taxonomy" id="1864509"/>
    <lineage>
        <taxon>Bacteria</taxon>
        <taxon>Pseudomonadati</taxon>
        <taxon>Pseudomonadota</taxon>
        <taxon>Alphaproteobacteria</taxon>
        <taxon>Hyphomicrobiales</taxon>
        <taxon>Rhizobiaceae</taxon>
        <taxon>Rhizobium/Agrobacterium group</taxon>
        <taxon>Rhizobium</taxon>
    </lineage>
</organism>
<feature type="domain" description="YCII-related" evidence="2">
    <location>
        <begin position="1"/>
        <end position="113"/>
    </location>
</feature>
<dbReference type="Pfam" id="PF03795">
    <property type="entry name" value="YCII"/>
    <property type="match status" value="1"/>
</dbReference>
<sequence>MRYVCLIYNSADVDGRQAPAETEAVVRAHFGFDEGLRERGTLIHADALETPDKAVVLRVRNNELSMTDGPYVETKEHLAGLYVIDASDMDEAKAIAAGIPCARIGAVEIRPVRILTLPE</sequence>
<gene>
    <name evidence="3" type="ORF">AS026_20575</name>
</gene>
<comment type="caution">
    <text evidence="3">The sequence shown here is derived from an EMBL/GenBank/DDBJ whole genome shotgun (WGS) entry which is preliminary data.</text>
</comment>
<dbReference type="Gene3D" id="3.30.70.1060">
    <property type="entry name" value="Dimeric alpha+beta barrel"/>
    <property type="match status" value="1"/>
</dbReference>
<dbReference type="OrthoDB" id="9807535at2"/>
<dbReference type="PANTHER" id="PTHR35174">
    <property type="entry name" value="BLL7171 PROTEIN-RELATED"/>
    <property type="match status" value="1"/>
</dbReference>
<dbReference type="InterPro" id="IPR011008">
    <property type="entry name" value="Dimeric_a/b-barrel"/>
</dbReference>
<keyword evidence="4" id="KW-1185">Reference proteome</keyword>
<reference evidence="3 4" key="1">
    <citation type="submission" date="2015-11" db="EMBL/GenBank/DDBJ databases">
        <title>Draft Genome Sequence of the Strain BR 10423 (Rhizobium sp.) isolated from nodules of Mimosa pudica.</title>
        <authorList>
            <person name="Barauna A.C."/>
            <person name="Zilli J.E."/>
            <person name="Simoes-Araujo J.L."/>
            <person name="Reis V.M."/>
            <person name="James E.K."/>
            <person name="Reis F.B.Jr."/>
            <person name="Rouws L.F."/>
            <person name="Passos S.R."/>
            <person name="Gois S.R."/>
        </authorList>
    </citation>
    <scope>NUCLEOTIDE SEQUENCE [LARGE SCALE GENOMIC DNA]</scope>
    <source>
        <strain evidence="3 4">BR10423</strain>
    </source>
</reference>
<accession>A0A109J5I7</accession>
<dbReference type="EMBL" id="LNCD01000134">
    <property type="protein sequence ID" value="KWV42746.1"/>
    <property type="molecule type" value="Genomic_DNA"/>
</dbReference>
<dbReference type="AlphaFoldDB" id="A0A109J5I7"/>
<dbReference type="PANTHER" id="PTHR35174:SF3">
    <property type="entry name" value="BLL7171 PROTEIN"/>
    <property type="match status" value="1"/>
</dbReference>
<dbReference type="SUPFAM" id="SSF54909">
    <property type="entry name" value="Dimeric alpha+beta barrel"/>
    <property type="match status" value="1"/>
</dbReference>
<evidence type="ECO:0000256" key="1">
    <source>
        <dbReference type="ARBA" id="ARBA00007689"/>
    </source>
</evidence>
<dbReference type="RefSeq" id="WP_018116256.1">
    <property type="nucleotide sequence ID" value="NZ_JBBNAS010000245.1"/>
</dbReference>
<protein>
    <submittedName>
        <fullName evidence="3">Dehydrogenase</fullName>
    </submittedName>
</protein>
<dbReference type="Proteomes" id="UP000068164">
    <property type="component" value="Unassembled WGS sequence"/>
</dbReference>
<dbReference type="InterPro" id="IPR005545">
    <property type="entry name" value="YCII"/>
</dbReference>
<proteinExistence type="inferred from homology"/>
<evidence type="ECO:0000259" key="2">
    <source>
        <dbReference type="Pfam" id="PF03795"/>
    </source>
</evidence>
<name>A0A109J5I7_9HYPH</name>
<evidence type="ECO:0000313" key="3">
    <source>
        <dbReference type="EMBL" id="KWV42746.1"/>
    </source>
</evidence>
<comment type="similarity">
    <text evidence="1">Belongs to the YciI family.</text>
</comment>